<reference evidence="1" key="1">
    <citation type="journal article" date="2020" name="Nature">
        <title>Giant virus diversity and host interactions through global metagenomics.</title>
        <authorList>
            <person name="Schulz F."/>
            <person name="Roux S."/>
            <person name="Paez-Espino D."/>
            <person name="Jungbluth S."/>
            <person name="Walsh D.A."/>
            <person name="Denef V.J."/>
            <person name="McMahon K.D."/>
            <person name="Konstantinidis K.T."/>
            <person name="Eloe-Fadrosh E.A."/>
            <person name="Kyrpides N.C."/>
            <person name="Woyke T."/>
        </authorList>
    </citation>
    <scope>NUCLEOTIDE SEQUENCE</scope>
    <source>
        <strain evidence="1">GVMAG-S-3300012919-55</strain>
    </source>
</reference>
<sequence length="101" mass="11840">MSTISKNSCNILKRLPRTVRDSNIIPNGEWELYSFAKGGYCIDIYEIYVCIDNDGSVYMKPYTPYLSFEFEQLFNFGTNCKNYDENKIIVVTEKNFNTQFD</sequence>
<name>A0A6C0KIQ5_9ZZZZ</name>
<protein>
    <submittedName>
        <fullName evidence="1">Uncharacterized protein</fullName>
    </submittedName>
</protein>
<dbReference type="EMBL" id="MN740919">
    <property type="protein sequence ID" value="QHU17892.1"/>
    <property type="molecule type" value="Genomic_DNA"/>
</dbReference>
<accession>A0A6C0KIQ5</accession>
<evidence type="ECO:0000313" key="1">
    <source>
        <dbReference type="EMBL" id="QHU17892.1"/>
    </source>
</evidence>
<dbReference type="AlphaFoldDB" id="A0A6C0KIQ5"/>
<organism evidence="1">
    <name type="scientific">viral metagenome</name>
    <dbReference type="NCBI Taxonomy" id="1070528"/>
    <lineage>
        <taxon>unclassified sequences</taxon>
        <taxon>metagenomes</taxon>
        <taxon>organismal metagenomes</taxon>
    </lineage>
</organism>
<proteinExistence type="predicted"/>